<feature type="region of interest" description="Disordered" evidence="1">
    <location>
        <begin position="227"/>
        <end position="265"/>
    </location>
</feature>
<feature type="region of interest" description="Disordered" evidence="1">
    <location>
        <begin position="1"/>
        <end position="32"/>
    </location>
</feature>
<dbReference type="EMBL" id="CP031305">
    <property type="protein sequence ID" value="QCC55479.1"/>
    <property type="molecule type" value="Genomic_DNA"/>
</dbReference>
<feature type="compositionally biased region" description="Low complexity" evidence="1">
    <location>
        <begin position="238"/>
        <end position="252"/>
    </location>
</feature>
<dbReference type="GeneID" id="39852376"/>
<organism evidence="2 3">
    <name type="scientific">Natronorubrum bangense</name>
    <dbReference type="NCBI Taxonomy" id="61858"/>
    <lineage>
        <taxon>Archaea</taxon>
        <taxon>Methanobacteriati</taxon>
        <taxon>Methanobacteriota</taxon>
        <taxon>Stenosarchaea group</taxon>
        <taxon>Halobacteria</taxon>
        <taxon>Halobacteriales</taxon>
        <taxon>Natrialbaceae</taxon>
        <taxon>Natronorubrum</taxon>
    </lineage>
</organism>
<dbReference type="AlphaFoldDB" id="A0A4D6HNF3"/>
<feature type="compositionally biased region" description="Polar residues" evidence="1">
    <location>
        <begin position="1"/>
        <end position="11"/>
    </location>
</feature>
<protein>
    <submittedName>
        <fullName evidence="2">Uncharacterized protein</fullName>
    </submittedName>
</protein>
<gene>
    <name evidence="2" type="ORF">DV706_13980</name>
</gene>
<reference evidence="2 3" key="1">
    <citation type="journal article" date="2019" name="Nat. Commun.">
        <title>A new type of DNA phosphorothioation-based antiviral system in archaea.</title>
        <authorList>
            <person name="Xiong L."/>
            <person name="Liu S."/>
            <person name="Chen S."/>
            <person name="Xiao Y."/>
            <person name="Zhu B."/>
            <person name="Gao Y."/>
            <person name="Zhang Y."/>
            <person name="Chen B."/>
            <person name="Luo J."/>
            <person name="Deng Z."/>
            <person name="Chen X."/>
            <person name="Wang L."/>
            <person name="Chen S."/>
        </authorList>
    </citation>
    <scope>NUCLEOTIDE SEQUENCE [LARGE SCALE GENOMIC DNA]</scope>
    <source>
        <strain evidence="2 3">JCM 10635</strain>
    </source>
</reference>
<accession>A0A4D6HNF3</accession>
<dbReference type="Proteomes" id="UP000296822">
    <property type="component" value="Chromosome"/>
</dbReference>
<feature type="compositionally biased region" description="Low complexity" evidence="1">
    <location>
        <begin position="12"/>
        <end position="25"/>
    </location>
</feature>
<proteinExistence type="predicted"/>
<evidence type="ECO:0000313" key="3">
    <source>
        <dbReference type="Proteomes" id="UP000296822"/>
    </source>
</evidence>
<sequence length="324" mass="35444">MNSKYSAFQSNTSTTSTTSTSSGSDDGYDRDAQLKWKPNASFRGVLDSVYAGDNKWGQSLGVKFTDGKLVDGVLMERLDESGEADGTLKLFAWEQMPVILDKNLSADDAPDVFTEEIVGKTYKYQLVGARVEGEESSDPEDTIDFGDFIMWEDGGKKPSSTAKVLAQMLTNLGRDSIVDRNDIMNWLAVNRIEAREDLLGRELEVFKIVKQGDKHDFHSPVVIDTKTGEQVRIGNGGSSPASSESQSSSPEPATKESSVDTSDLVSDLPEPVADFIEFCQDFGLTDEDQIRTNLTEMAEEDGNSLTGEMVDEVGEDEIVATILE</sequence>
<dbReference type="KEGG" id="nbg:DV706_13980"/>
<evidence type="ECO:0000313" key="2">
    <source>
        <dbReference type="EMBL" id="QCC55479.1"/>
    </source>
</evidence>
<dbReference type="RefSeq" id="WP_006065685.1">
    <property type="nucleotide sequence ID" value="NZ_CP031305.1"/>
</dbReference>
<name>A0A4D6HNF3_9EURY</name>
<evidence type="ECO:0000256" key="1">
    <source>
        <dbReference type="SAM" id="MobiDB-lite"/>
    </source>
</evidence>